<evidence type="ECO:0000313" key="2">
    <source>
        <dbReference type="EMBL" id="STY22517.1"/>
    </source>
</evidence>
<evidence type="ECO:0000313" key="4">
    <source>
        <dbReference type="Proteomes" id="UP000255110"/>
    </source>
</evidence>
<organism evidence="2 4">
    <name type="scientific">Legionella steigerwaltii</name>
    <dbReference type="NCBI Taxonomy" id="460"/>
    <lineage>
        <taxon>Bacteria</taxon>
        <taxon>Pseudomonadati</taxon>
        <taxon>Pseudomonadota</taxon>
        <taxon>Gammaproteobacteria</taxon>
        <taxon>Legionellales</taxon>
        <taxon>Legionellaceae</taxon>
        <taxon>Legionella</taxon>
    </lineage>
</organism>
<gene>
    <name evidence="1" type="ORF">Lstg_0479</name>
    <name evidence="2" type="ORF">NCTC11991_01103</name>
</gene>
<name>A0A378L735_9GAMM</name>
<evidence type="ECO:0000313" key="3">
    <source>
        <dbReference type="Proteomes" id="UP000054820"/>
    </source>
</evidence>
<dbReference type="RefSeq" id="WP_058476069.1">
    <property type="nucleotide sequence ID" value="NZ_CAAAIO010000008.1"/>
</dbReference>
<dbReference type="AlphaFoldDB" id="A0A378L735"/>
<accession>A0A378L735</accession>
<protein>
    <submittedName>
        <fullName evidence="2">Uncharacterized protein</fullName>
    </submittedName>
</protein>
<sequence>MESKSEKNKTGTPQMTVLIKETKAEDGICGHATVILDDGKGRETVTSVEPGIGGFFNIFSFPIGAINAVCPEDDKKQATVAFKTDLTQEQYNRALEKQEKISKKIETNEILYSFSGENSWSKTLLSFRESFSLKNFSECKLNEHNEDPFGGTVSERDIKPLPEELKKTKLHNCVTSSKKVIKQVDSNFGDKRFQTPSDLASKLRANSLFKEEKITNKTAYENQSSTNSLD</sequence>
<dbReference type="EMBL" id="LNYZ01000002">
    <property type="protein sequence ID" value="KTD80643.1"/>
    <property type="molecule type" value="Genomic_DNA"/>
</dbReference>
<dbReference type="EMBL" id="UGOY01000001">
    <property type="protein sequence ID" value="STY22517.1"/>
    <property type="molecule type" value="Genomic_DNA"/>
</dbReference>
<evidence type="ECO:0000313" key="1">
    <source>
        <dbReference type="EMBL" id="KTD80643.1"/>
    </source>
</evidence>
<keyword evidence="3" id="KW-1185">Reference proteome</keyword>
<dbReference type="Proteomes" id="UP000054820">
    <property type="component" value="Unassembled WGS sequence"/>
</dbReference>
<reference evidence="1 3" key="1">
    <citation type="submission" date="2015-11" db="EMBL/GenBank/DDBJ databases">
        <title>Genomic analysis of 38 Legionella species identifies large and diverse effector repertoires.</title>
        <authorList>
            <person name="Burstein D."/>
            <person name="Amaro F."/>
            <person name="Zusman T."/>
            <person name="Lifshitz Z."/>
            <person name="Cohen O."/>
            <person name="Gilbert J.A."/>
            <person name="Pupko T."/>
            <person name="Shuman H.A."/>
            <person name="Segal G."/>
        </authorList>
    </citation>
    <scope>NUCLEOTIDE SEQUENCE [LARGE SCALE GENOMIC DNA]</scope>
    <source>
        <strain evidence="1 3">SC-18-C9</strain>
    </source>
</reference>
<dbReference type="Proteomes" id="UP000255110">
    <property type="component" value="Unassembled WGS sequence"/>
</dbReference>
<reference evidence="2 4" key="2">
    <citation type="submission" date="2018-06" db="EMBL/GenBank/DDBJ databases">
        <authorList>
            <consortium name="Pathogen Informatics"/>
            <person name="Doyle S."/>
        </authorList>
    </citation>
    <scope>NUCLEOTIDE SEQUENCE [LARGE SCALE GENOMIC DNA]</scope>
    <source>
        <strain evidence="2 4">NCTC11991</strain>
    </source>
</reference>
<proteinExistence type="predicted"/>